<name>A0ABC9P312_ENTFL</name>
<gene>
    <name evidence="1" type="ORF">HMPREF9511_02664</name>
</gene>
<protein>
    <submittedName>
        <fullName evidence="1">Uncharacterized protein</fullName>
    </submittedName>
</protein>
<evidence type="ECO:0000313" key="1">
    <source>
        <dbReference type="EMBL" id="EFU89348.1"/>
    </source>
</evidence>
<dbReference type="Proteomes" id="UP000004933">
    <property type="component" value="Unassembled WGS sequence"/>
</dbReference>
<comment type="caution">
    <text evidence="1">The sequence shown here is derived from an EMBL/GenBank/DDBJ whole genome shotgun (WGS) entry which is preliminary data.</text>
</comment>
<reference evidence="1 2" key="1">
    <citation type="submission" date="2010-09" db="EMBL/GenBank/DDBJ databases">
        <authorList>
            <person name="Weinstock G."/>
            <person name="Sodergren E."/>
            <person name="Clifton S."/>
            <person name="Fulton L."/>
            <person name="Fulton B."/>
            <person name="Courtney L."/>
            <person name="Fronick C."/>
            <person name="Harrison M."/>
            <person name="Strong C."/>
            <person name="Farmer C."/>
            <person name="Delahaunty K."/>
            <person name="Markovic C."/>
            <person name="Hall O."/>
            <person name="Minx P."/>
            <person name="Tomlinson C."/>
            <person name="Mitreva M."/>
            <person name="Hou S."/>
            <person name="Chen J."/>
            <person name="Wollam A."/>
            <person name="Pepin K.H."/>
            <person name="Johnson M."/>
            <person name="Bhonagiri V."/>
            <person name="Zhang X."/>
            <person name="Suruliraj S."/>
            <person name="Warren W."/>
            <person name="Chinwalla A."/>
            <person name="Mardis E.R."/>
            <person name="Wilson R.K."/>
        </authorList>
    </citation>
    <scope>NUCLEOTIDE SEQUENCE [LARGE SCALE GENOMIC DNA]</scope>
    <source>
        <strain evidence="1 2">TX0630</strain>
    </source>
</reference>
<evidence type="ECO:0000313" key="2">
    <source>
        <dbReference type="Proteomes" id="UP000004933"/>
    </source>
</evidence>
<proteinExistence type="predicted"/>
<accession>A0ABC9P312</accession>
<dbReference type="AlphaFoldDB" id="A0ABC9P312"/>
<feature type="non-terminal residue" evidence="1">
    <location>
        <position position="1"/>
    </location>
</feature>
<organism evidence="1 2">
    <name type="scientific">Enterococcus faecalis TX0630</name>
    <dbReference type="NCBI Taxonomy" id="749508"/>
    <lineage>
        <taxon>Bacteria</taxon>
        <taxon>Bacillati</taxon>
        <taxon>Bacillota</taxon>
        <taxon>Bacilli</taxon>
        <taxon>Lactobacillales</taxon>
        <taxon>Enterococcaceae</taxon>
        <taxon>Enterococcus</taxon>
    </lineage>
</organism>
<dbReference type="EMBL" id="AEBE01000117">
    <property type="protein sequence ID" value="EFU89348.1"/>
    <property type="molecule type" value="Genomic_DNA"/>
</dbReference>
<sequence>TFTQLYGLYHQKEAFNRQAAVLTDDLKNVVTNERKKVYLNTFFKNSTVYANTSRNYPILSKIVPPNDGLYFPNYVWFNTSSNLGVEMAPLKDTDMSKNQKVVSNHFYDIYTNNKEIFVFMK</sequence>